<feature type="compositionally biased region" description="Basic and acidic residues" evidence="1">
    <location>
        <begin position="85"/>
        <end position="95"/>
    </location>
</feature>
<reference evidence="2 3" key="1">
    <citation type="journal article" date="2013" name="PLoS Genet.">
        <title>Distinctive expansion of potential virulence genes in the genome of the oomycete fish pathogen Saprolegnia parasitica.</title>
        <authorList>
            <person name="Jiang R.H."/>
            <person name="de Bruijn I."/>
            <person name="Haas B.J."/>
            <person name="Belmonte R."/>
            <person name="Lobach L."/>
            <person name="Christie J."/>
            <person name="van den Ackerveken G."/>
            <person name="Bottin A."/>
            <person name="Bulone V."/>
            <person name="Diaz-Moreno S.M."/>
            <person name="Dumas B."/>
            <person name="Fan L."/>
            <person name="Gaulin E."/>
            <person name="Govers F."/>
            <person name="Grenville-Briggs L.J."/>
            <person name="Horner N.R."/>
            <person name="Levin J.Z."/>
            <person name="Mammella M."/>
            <person name="Meijer H.J."/>
            <person name="Morris P."/>
            <person name="Nusbaum C."/>
            <person name="Oome S."/>
            <person name="Phillips A.J."/>
            <person name="van Rooyen D."/>
            <person name="Rzeszutek E."/>
            <person name="Saraiva M."/>
            <person name="Secombes C.J."/>
            <person name="Seidl M.F."/>
            <person name="Snel B."/>
            <person name="Stassen J.H."/>
            <person name="Sykes S."/>
            <person name="Tripathy S."/>
            <person name="van den Berg H."/>
            <person name="Vega-Arreguin J.C."/>
            <person name="Wawra S."/>
            <person name="Young S.K."/>
            <person name="Zeng Q."/>
            <person name="Dieguez-Uribeondo J."/>
            <person name="Russ C."/>
            <person name="Tyler B.M."/>
            <person name="van West P."/>
        </authorList>
    </citation>
    <scope>NUCLEOTIDE SEQUENCE [LARGE SCALE GENOMIC DNA]</scope>
    <source>
        <strain evidence="2 3">CBS 223.65</strain>
    </source>
</reference>
<dbReference type="KEGG" id="spar:SPRG_18677"/>
<dbReference type="Proteomes" id="UP000030745">
    <property type="component" value="Unassembled WGS sequence"/>
</dbReference>
<accession>A0A067BGC9</accession>
<evidence type="ECO:0000256" key="1">
    <source>
        <dbReference type="SAM" id="MobiDB-lite"/>
    </source>
</evidence>
<feature type="compositionally biased region" description="Basic residues" evidence="1">
    <location>
        <begin position="161"/>
        <end position="170"/>
    </location>
</feature>
<name>A0A067BGC9_SAPPC</name>
<feature type="region of interest" description="Disordered" evidence="1">
    <location>
        <begin position="111"/>
        <end position="170"/>
    </location>
</feature>
<protein>
    <submittedName>
        <fullName evidence="2">Uncharacterized protein</fullName>
    </submittedName>
</protein>
<dbReference type="GeneID" id="24140199"/>
<feature type="region of interest" description="Disordered" evidence="1">
    <location>
        <begin position="72"/>
        <end position="98"/>
    </location>
</feature>
<proteinExistence type="predicted"/>
<evidence type="ECO:0000313" key="3">
    <source>
        <dbReference type="Proteomes" id="UP000030745"/>
    </source>
</evidence>
<gene>
    <name evidence="2" type="ORF">SPRG_18677</name>
</gene>
<evidence type="ECO:0000313" key="2">
    <source>
        <dbReference type="EMBL" id="KDO15785.1"/>
    </source>
</evidence>
<dbReference type="EMBL" id="KK584564">
    <property type="protein sequence ID" value="KDO15785.1"/>
    <property type="molecule type" value="Genomic_DNA"/>
</dbReference>
<sequence length="170" mass="18215">MDLEAEGMAHADADSTTFAPVTSTLLSTDAVRSDNQVDDAPSTTPDSLDTVLHMIDGYIDWLAASPRELIEVDTNKNNNNQPEGDDGKVKGRADLTPEVDTEIAMTTTTLARTKPPAKLARSKPPTSKLGHLAAVAPAKAAKRPPKVGAESDTRPRFVTVSRKRSYFSKA</sequence>
<dbReference type="VEuPathDB" id="FungiDB:SPRG_18677"/>
<keyword evidence="3" id="KW-1185">Reference proteome</keyword>
<dbReference type="RefSeq" id="XP_012213508.1">
    <property type="nucleotide sequence ID" value="XM_012358118.1"/>
</dbReference>
<organism evidence="2 3">
    <name type="scientific">Saprolegnia parasitica (strain CBS 223.65)</name>
    <dbReference type="NCBI Taxonomy" id="695850"/>
    <lineage>
        <taxon>Eukaryota</taxon>
        <taxon>Sar</taxon>
        <taxon>Stramenopiles</taxon>
        <taxon>Oomycota</taxon>
        <taxon>Saprolegniomycetes</taxon>
        <taxon>Saprolegniales</taxon>
        <taxon>Saprolegniaceae</taxon>
        <taxon>Saprolegnia</taxon>
    </lineage>
</organism>
<dbReference type="AlphaFoldDB" id="A0A067BGC9"/>